<dbReference type="RefSeq" id="WP_227778062.1">
    <property type="nucleotide sequence ID" value="NZ_BAABKX010000010.1"/>
</dbReference>
<organism evidence="2 3">
    <name type="scientific">Haladaptatus pallidirubidus</name>
    <dbReference type="NCBI Taxonomy" id="1008152"/>
    <lineage>
        <taxon>Archaea</taxon>
        <taxon>Methanobacteriati</taxon>
        <taxon>Methanobacteriota</taxon>
        <taxon>Stenosarchaea group</taxon>
        <taxon>Halobacteria</taxon>
        <taxon>Halobacteriales</taxon>
        <taxon>Haladaptataceae</taxon>
        <taxon>Haladaptatus</taxon>
    </lineage>
</organism>
<keyword evidence="1" id="KW-1133">Transmembrane helix</keyword>
<keyword evidence="1" id="KW-0472">Membrane</keyword>
<dbReference type="AlphaFoldDB" id="A0AAV3UII8"/>
<reference evidence="2 3" key="1">
    <citation type="journal article" date="2019" name="Int. J. Syst. Evol. Microbiol.">
        <title>The Global Catalogue of Microorganisms (GCM) 10K type strain sequencing project: providing services to taxonomists for standard genome sequencing and annotation.</title>
        <authorList>
            <consortium name="The Broad Institute Genomics Platform"/>
            <consortium name="The Broad Institute Genome Sequencing Center for Infectious Disease"/>
            <person name="Wu L."/>
            <person name="Ma J."/>
        </authorList>
    </citation>
    <scope>NUCLEOTIDE SEQUENCE [LARGE SCALE GENOMIC DNA]</scope>
    <source>
        <strain evidence="2 3">JCM 17504</strain>
    </source>
</reference>
<accession>A0AAV3UII8</accession>
<feature type="transmembrane region" description="Helical" evidence="1">
    <location>
        <begin position="94"/>
        <end position="113"/>
    </location>
</feature>
<dbReference type="EMBL" id="BAABKX010000010">
    <property type="protein sequence ID" value="GAA5051917.1"/>
    <property type="molecule type" value="Genomic_DNA"/>
</dbReference>
<keyword evidence="1" id="KW-0812">Transmembrane</keyword>
<proteinExistence type="predicted"/>
<evidence type="ECO:0000313" key="2">
    <source>
        <dbReference type="EMBL" id="GAA5051917.1"/>
    </source>
</evidence>
<dbReference type="Proteomes" id="UP001501729">
    <property type="component" value="Unassembled WGS sequence"/>
</dbReference>
<sequence>MTIDSPTFESNIVKMLIIISVITVVGNYVGYGISPIEAAPGMLLIAVIGFVSLLLGRHLSLQFPAFAYATIIGFVLSLPFSPVQDIVLSLTDPVQFLATTTPILAYAGLSIGLQVTSMKQMSWKIVVVAICAFTGTFIGSALVAQAILSYQGII</sequence>
<gene>
    <name evidence="2" type="ORF">GCM10025751_27580</name>
</gene>
<dbReference type="GeneID" id="68616422"/>
<protein>
    <recommendedName>
        <fullName evidence="4">DUF340 domain-containing protein</fullName>
    </recommendedName>
</protein>
<feature type="transmembrane region" description="Helical" evidence="1">
    <location>
        <begin position="63"/>
        <end position="82"/>
    </location>
</feature>
<evidence type="ECO:0008006" key="4">
    <source>
        <dbReference type="Google" id="ProtNLM"/>
    </source>
</evidence>
<feature type="transmembrane region" description="Helical" evidence="1">
    <location>
        <begin position="12"/>
        <end position="33"/>
    </location>
</feature>
<evidence type="ECO:0000256" key="1">
    <source>
        <dbReference type="SAM" id="Phobius"/>
    </source>
</evidence>
<name>A0AAV3UII8_9EURY</name>
<comment type="caution">
    <text evidence="2">The sequence shown here is derived from an EMBL/GenBank/DDBJ whole genome shotgun (WGS) entry which is preliminary data.</text>
</comment>
<feature type="transmembrane region" description="Helical" evidence="1">
    <location>
        <begin position="125"/>
        <end position="148"/>
    </location>
</feature>
<keyword evidence="3" id="KW-1185">Reference proteome</keyword>
<feature type="transmembrane region" description="Helical" evidence="1">
    <location>
        <begin position="39"/>
        <end position="56"/>
    </location>
</feature>
<evidence type="ECO:0000313" key="3">
    <source>
        <dbReference type="Proteomes" id="UP001501729"/>
    </source>
</evidence>